<feature type="compositionally biased region" description="Polar residues" evidence="1">
    <location>
        <begin position="1118"/>
        <end position="1129"/>
    </location>
</feature>
<feature type="region of interest" description="Disordered" evidence="1">
    <location>
        <begin position="315"/>
        <end position="344"/>
    </location>
</feature>
<dbReference type="PANTHER" id="PTHR15678">
    <property type="entry name" value="ANTIGEN MLAA-22-RELATED"/>
    <property type="match status" value="1"/>
</dbReference>
<gene>
    <name evidence="3" type="ORF">B296_00001398</name>
</gene>
<organism evidence="3 4">
    <name type="scientific">Ensete ventricosum</name>
    <name type="common">Abyssinian banana</name>
    <name type="synonym">Musa ensete</name>
    <dbReference type="NCBI Taxonomy" id="4639"/>
    <lineage>
        <taxon>Eukaryota</taxon>
        <taxon>Viridiplantae</taxon>
        <taxon>Streptophyta</taxon>
        <taxon>Embryophyta</taxon>
        <taxon>Tracheophyta</taxon>
        <taxon>Spermatophyta</taxon>
        <taxon>Magnoliopsida</taxon>
        <taxon>Liliopsida</taxon>
        <taxon>Zingiberales</taxon>
        <taxon>Musaceae</taxon>
        <taxon>Ensete</taxon>
    </lineage>
</organism>
<accession>A0A427BCB2</accession>
<feature type="compositionally biased region" description="Acidic residues" evidence="1">
    <location>
        <begin position="1104"/>
        <end position="1114"/>
    </location>
</feature>
<protein>
    <recommendedName>
        <fullName evidence="2">FMP27/BLTP2/Hobbit GFWDK motif-containing RBG unit domain-containing protein</fullName>
    </recommendedName>
</protein>
<dbReference type="SMART" id="SM01214">
    <property type="entry name" value="Fmp27_GFWDK"/>
    <property type="match status" value="1"/>
</dbReference>
<sequence length="1165" mass="131498">MQGCLQSSHLSASNTVSKRLELHAELGEFHFDMAEAYQKSLEKNLAAIETISGSLVHIEQMNLDLGHRETESHDEHDLKRLKLVLAVDMTGMAILFGFKHVESLTKTIMSFKEVLKGLSSSSKKSGKDKVAHSSKKETAKGINIVKLSLERCSVKYFGDTSLEDMTVADPKRVNFGSQGGEVIISVSADGKPRKASITSIRFNDCQHLKFSMSLDISHLRFVFNKEKHSMQIEVNRTRSFYCEYPEEQNPGTEVTLLDMQKAKFVRRSGGLNDTALCSLLNVTDLSVRWEPDVHLALHEFVTSLKSLLHNQKLHGSDNQMKEESLDTVSVPQREITSDQASTEKQHKKRESVFAIDVEMLKISAGLADGVEAIIHVQSIFSENAKIGVLFEEVVVSFNEARILKSSRLQISRVPVSVMHNMQDSKSQMATTWDWVIQSPDIYICMPYRLQLRAIDDAVEDTLRCIKLINAAKTDIIFPGKKHSTRKTKTKSTTLRSVRLLIRKITVEIEEEPIQGWLDEHYQLMKKEVCEAAVRLKFLDDHLSSITSRTSGTTPANKVYLDLPINFEKGEVSFGVGYEPVLADISYAFTVALRRANLGTRSCPDQYEITSQVPAVDPSVQELPKKERSLPWWDDMRYYIHGNITLSFTETRWFILGTSNPYEKLNNLEIVSANMEIQQRDGYICLSAREFKVYLSSLQCLMDSFSLKPPSHVCGPFLISSTFLVEVFMEWGCDSGNPLDHYLHSLPVEGKPRAKVYDPFRSTSLSMKWNFLLNDSQITDNKLASSNDAEKKSDGSTSESSQKLAVKSIDSPTVSFSANDLVWLSKFCILNYLPPNKIRTFSRWPRFGVPRVARSGNLSLDRVMTEFFLRLDATPFCIRHAPLRDDDPANGLAVKVSKLKFEICFSRGKQQFTFDCKREPLDLVYQGLDIHMLMVCLDQIHEVSIAQDIKTAQRSSKSEPLDKLGNENRDYGCKDKKKDDGFLLHSDYFTVRRQTSKADPTRLLAWQAYDRKDLEVTSVISEIEKGSESDHTQSDLIDDDGFNVVIADNCQRVFVYGLKILWTLENRIAITSLAGGISKAFARPKPSPSKQYAQRKLLERQQITDETDVPSEEAIDSVPCTSPSESSTSVQHEKNQGQDSSLATSSFAVTGMSDKKIFFQLLNLYI</sequence>
<dbReference type="InterPro" id="IPR019441">
    <property type="entry name" value="FMP27/BLTP2/Hobbit_GFWDK_RBG"/>
</dbReference>
<proteinExistence type="predicted"/>
<dbReference type="PANTHER" id="PTHR15678:SF8">
    <property type="entry name" value="PROTEIN KINKY POLLEN"/>
    <property type="match status" value="1"/>
</dbReference>
<dbReference type="InterPro" id="IPR045167">
    <property type="entry name" value="Hobbit"/>
</dbReference>
<dbReference type="Proteomes" id="UP000287651">
    <property type="component" value="Unassembled WGS sequence"/>
</dbReference>
<dbReference type="Pfam" id="PF10344">
    <property type="entry name" value="Hobbit"/>
    <property type="match status" value="2"/>
</dbReference>
<evidence type="ECO:0000259" key="2">
    <source>
        <dbReference type="SMART" id="SM01214"/>
    </source>
</evidence>
<evidence type="ECO:0000313" key="3">
    <source>
        <dbReference type="EMBL" id="RRT86063.1"/>
    </source>
</evidence>
<reference evidence="3 4" key="1">
    <citation type="journal article" date="2014" name="Agronomy (Basel)">
        <title>A Draft Genome Sequence for Ensete ventricosum, the Drought-Tolerant Tree Against Hunger.</title>
        <authorList>
            <person name="Harrison J."/>
            <person name="Moore K.A."/>
            <person name="Paszkiewicz K."/>
            <person name="Jones T."/>
            <person name="Grant M."/>
            <person name="Ambacheew D."/>
            <person name="Muzemil S."/>
            <person name="Studholme D.J."/>
        </authorList>
    </citation>
    <scope>NUCLEOTIDE SEQUENCE [LARGE SCALE GENOMIC DNA]</scope>
</reference>
<evidence type="ECO:0000256" key="1">
    <source>
        <dbReference type="SAM" id="MobiDB-lite"/>
    </source>
</evidence>
<feature type="domain" description="FMP27/BLTP2/Hobbit GFWDK motif-containing RBG unit" evidence="2">
    <location>
        <begin position="522"/>
        <end position="663"/>
    </location>
</feature>
<comment type="caution">
    <text evidence="3">The sequence shown here is derived from an EMBL/GenBank/DDBJ whole genome shotgun (WGS) entry which is preliminary data.</text>
</comment>
<dbReference type="AlphaFoldDB" id="A0A427BCB2"/>
<evidence type="ECO:0000313" key="4">
    <source>
        <dbReference type="Proteomes" id="UP000287651"/>
    </source>
</evidence>
<feature type="region of interest" description="Disordered" evidence="1">
    <location>
        <begin position="1101"/>
        <end position="1137"/>
    </location>
</feature>
<name>A0A427BCB2_ENSVE</name>
<dbReference type="EMBL" id="AMZH03000019">
    <property type="protein sequence ID" value="RRT86063.1"/>
    <property type="molecule type" value="Genomic_DNA"/>
</dbReference>